<dbReference type="Proteomes" id="UP000578077">
    <property type="component" value="Unassembled WGS sequence"/>
</dbReference>
<sequence length="76" mass="8169">MAPVEDAESTRLSLRDTARMAAVAGKLDAVRRAAPDDAPWLRTLLSEALADIDRVRGRSTAVATARPPMTGEVPRQ</sequence>
<reference evidence="2 3" key="1">
    <citation type="submission" date="2020-08" db="EMBL/GenBank/DDBJ databases">
        <title>Sequencing the genomes of 1000 actinobacteria strains.</title>
        <authorList>
            <person name="Klenk H.-P."/>
        </authorList>
    </citation>
    <scope>NUCLEOTIDE SEQUENCE [LARGE SCALE GENOMIC DNA]</scope>
    <source>
        <strain evidence="2 3">DSM 44593</strain>
    </source>
</reference>
<name>A0A841E320_9ACTN</name>
<dbReference type="EMBL" id="JACHLY010000001">
    <property type="protein sequence ID" value="MBB5998207.1"/>
    <property type="molecule type" value="Genomic_DNA"/>
</dbReference>
<evidence type="ECO:0000313" key="1">
    <source>
        <dbReference type="EMBL" id="MBB5997855.1"/>
    </source>
</evidence>
<protein>
    <submittedName>
        <fullName evidence="2">Uncharacterized protein</fullName>
    </submittedName>
</protein>
<organism evidence="2 3">
    <name type="scientific">Streptomonospora salina</name>
    <dbReference type="NCBI Taxonomy" id="104205"/>
    <lineage>
        <taxon>Bacteria</taxon>
        <taxon>Bacillati</taxon>
        <taxon>Actinomycetota</taxon>
        <taxon>Actinomycetes</taxon>
        <taxon>Streptosporangiales</taxon>
        <taxon>Nocardiopsidaceae</taxon>
        <taxon>Streptomonospora</taxon>
    </lineage>
</organism>
<dbReference type="RefSeq" id="WP_184634048.1">
    <property type="nucleotide sequence ID" value="NZ_BAABKT010000051.1"/>
</dbReference>
<dbReference type="EMBL" id="JACHLY010000001">
    <property type="protein sequence ID" value="MBB5997855.1"/>
    <property type="molecule type" value="Genomic_DNA"/>
</dbReference>
<proteinExistence type="predicted"/>
<keyword evidence="3" id="KW-1185">Reference proteome</keyword>
<evidence type="ECO:0000313" key="2">
    <source>
        <dbReference type="EMBL" id="MBB5998207.1"/>
    </source>
</evidence>
<gene>
    <name evidence="1" type="ORF">HNR25_001606</name>
    <name evidence="2" type="ORF">HNR25_001958</name>
</gene>
<accession>A0A841E320</accession>
<evidence type="ECO:0000313" key="3">
    <source>
        <dbReference type="Proteomes" id="UP000578077"/>
    </source>
</evidence>
<comment type="caution">
    <text evidence="2">The sequence shown here is derived from an EMBL/GenBank/DDBJ whole genome shotgun (WGS) entry which is preliminary data.</text>
</comment>
<dbReference type="AlphaFoldDB" id="A0A841E320"/>